<dbReference type="InterPro" id="IPR000760">
    <property type="entry name" value="Inositol_monophosphatase-like"/>
</dbReference>
<dbReference type="InterPro" id="IPR020550">
    <property type="entry name" value="Inositol_monophosphatase_CS"/>
</dbReference>
<dbReference type="InterPro" id="IPR020552">
    <property type="entry name" value="Inositol_monoPase_Li-sen"/>
</dbReference>
<evidence type="ECO:0000256" key="1">
    <source>
        <dbReference type="ARBA" id="ARBA00001946"/>
    </source>
</evidence>
<dbReference type="Proteomes" id="UP001233999">
    <property type="component" value="Unassembled WGS sequence"/>
</dbReference>
<dbReference type="PROSITE" id="PS00630">
    <property type="entry name" value="IMP_2"/>
    <property type="match status" value="1"/>
</dbReference>
<keyword evidence="4 7" id="KW-0479">Metal-binding</keyword>
<name>A0AAD7ZZ83_DIPPU</name>
<dbReference type="PROSITE" id="PS00629">
    <property type="entry name" value="IMP_1"/>
    <property type="match status" value="1"/>
</dbReference>
<feature type="binding site" evidence="7">
    <location>
        <position position="91"/>
    </location>
    <ligand>
        <name>Mg(2+)</name>
        <dbReference type="ChEBI" id="CHEBI:18420"/>
        <label>1</label>
        <note>catalytic</note>
    </ligand>
</feature>
<evidence type="ECO:0000256" key="4">
    <source>
        <dbReference type="ARBA" id="ARBA00022723"/>
    </source>
</evidence>
<feature type="binding site" evidence="7">
    <location>
        <position position="94"/>
    </location>
    <ligand>
        <name>Mg(2+)</name>
        <dbReference type="ChEBI" id="CHEBI:18420"/>
        <label>1</label>
        <note>catalytic</note>
    </ligand>
</feature>
<dbReference type="PANTHER" id="PTHR20854">
    <property type="entry name" value="INOSITOL MONOPHOSPHATASE"/>
    <property type="match status" value="1"/>
</dbReference>
<evidence type="ECO:0000256" key="5">
    <source>
        <dbReference type="ARBA" id="ARBA00022801"/>
    </source>
</evidence>
<feature type="binding site" evidence="7">
    <location>
        <position position="220"/>
    </location>
    <ligand>
        <name>Mg(2+)</name>
        <dbReference type="ChEBI" id="CHEBI:18420"/>
        <label>2</label>
    </ligand>
</feature>
<dbReference type="GO" id="GO:0046854">
    <property type="term" value="P:phosphatidylinositol phosphate biosynthetic process"/>
    <property type="evidence" value="ECO:0007669"/>
    <property type="project" value="InterPro"/>
</dbReference>
<keyword evidence="5 8" id="KW-0378">Hydrolase</keyword>
<comment type="cofactor">
    <cofactor evidence="1 7 8">
        <name>Mg(2+)</name>
        <dbReference type="ChEBI" id="CHEBI:18420"/>
    </cofactor>
</comment>
<dbReference type="PRINTS" id="PR00377">
    <property type="entry name" value="IMPHPHTASES"/>
</dbReference>
<dbReference type="GO" id="GO:0006020">
    <property type="term" value="P:inositol metabolic process"/>
    <property type="evidence" value="ECO:0007669"/>
    <property type="project" value="TreeGrafter"/>
</dbReference>
<dbReference type="Gene3D" id="3.40.190.80">
    <property type="match status" value="1"/>
</dbReference>
<dbReference type="PANTHER" id="PTHR20854:SF25">
    <property type="entry name" value="INOSITOL-1-MONOPHOSPHATASE"/>
    <property type="match status" value="1"/>
</dbReference>
<dbReference type="AlphaFoldDB" id="A0AAD7ZZ83"/>
<evidence type="ECO:0000256" key="7">
    <source>
        <dbReference type="PIRSR" id="PIRSR600760-2"/>
    </source>
</evidence>
<evidence type="ECO:0000313" key="10">
    <source>
        <dbReference type="Proteomes" id="UP001233999"/>
    </source>
</evidence>
<feature type="binding site" evidence="7">
    <location>
        <position position="70"/>
    </location>
    <ligand>
        <name>Mg(2+)</name>
        <dbReference type="ChEBI" id="CHEBI:18420"/>
        <label>1</label>
        <note>catalytic</note>
    </ligand>
</feature>
<evidence type="ECO:0000256" key="8">
    <source>
        <dbReference type="RuleBase" id="RU364068"/>
    </source>
</evidence>
<dbReference type="CDD" id="cd01639">
    <property type="entry name" value="IMPase"/>
    <property type="match status" value="1"/>
</dbReference>
<keyword evidence="10" id="KW-1185">Reference proteome</keyword>
<keyword evidence="6 7" id="KW-0460">Magnesium</keyword>
<proteinExistence type="inferred from homology"/>
<feature type="binding site" evidence="7">
    <location>
        <position position="93"/>
    </location>
    <ligand>
        <name>Mg(2+)</name>
        <dbReference type="ChEBI" id="CHEBI:18420"/>
        <label>2</label>
    </ligand>
</feature>
<feature type="non-terminal residue" evidence="9">
    <location>
        <position position="1"/>
    </location>
</feature>
<dbReference type="FunFam" id="3.30.540.10:FF:000004">
    <property type="entry name" value="Inositol-1-monophosphatase"/>
    <property type="match status" value="1"/>
</dbReference>
<dbReference type="GO" id="GO:0008934">
    <property type="term" value="F:inositol monophosphate 1-phosphatase activity"/>
    <property type="evidence" value="ECO:0007669"/>
    <property type="project" value="InterPro"/>
</dbReference>
<dbReference type="EC" id="3.1.3.25" evidence="8"/>
<comment type="similarity">
    <text evidence="3 8">Belongs to the inositol monophosphatase superfamily.</text>
</comment>
<dbReference type="Gene3D" id="3.30.540.10">
    <property type="entry name" value="Fructose-1,6-Bisphosphatase, subunit A, domain 1"/>
    <property type="match status" value="1"/>
</dbReference>
<reference evidence="9" key="2">
    <citation type="submission" date="2023-05" db="EMBL/GenBank/DDBJ databases">
        <authorList>
            <person name="Fouks B."/>
        </authorList>
    </citation>
    <scope>NUCLEOTIDE SEQUENCE</scope>
    <source>
        <strain evidence="9">Stay&amp;Tobe</strain>
        <tissue evidence="9">Testes</tissue>
    </source>
</reference>
<dbReference type="InterPro" id="IPR020583">
    <property type="entry name" value="Inositol_monoP_metal-BS"/>
</dbReference>
<dbReference type="EMBL" id="JASPKZ010004953">
    <property type="protein sequence ID" value="KAJ9589305.1"/>
    <property type="molecule type" value="Genomic_DNA"/>
</dbReference>
<comment type="caution">
    <text evidence="9">The sequence shown here is derived from an EMBL/GenBank/DDBJ whole genome shotgun (WGS) entry which is preliminary data.</text>
</comment>
<protein>
    <recommendedName>
        <fullName evidence="8">Inositol-1-monophosphatase</fullName>
        <ecNumber evidence="8">3.1.3.25</ecNumber>
    </recommendedName>
</protein>
<reference evidence="9" key="1">
    <citation type="journal article" date="2023" name="IScience">
        <title>Live-bearing cockroach genome reveals convergent evolutionary mechanisms linked to viviparity in insects and beyond.</title>
        <authorList>
            <person name="Fouks B."/>
            <person name="Harrison M.C."/>
            <person name="Mikhailova A.A."/>
            <person name="Marchal E."/>
            <person name="English S."/>
            <person name="Carruthers M."/>
            <person name="Jennings E.C."/>
            <person name="Chiamaka E.L."/>
            <person name="Frigard R.A."/>
            <person name="Pippel M."/>
            <person name="Attardo G.M."/>
            <person name="Benoit J.B."/>
            <person name="Bornberg-Bauer E."/>
            <person name="Tobe S.S."/>
        </authorList>
    </citation>
    <scope>NUCLEOTIDE SEQUENCE</scope>
    <source>
        <strain evidence="9">Stay&amp;Tobe</strain>
    </source>
</reference>
<evidence type="ECO:0000313" key="9">
    <source>
        <dbReference type="EMBL" id="KAJ9589305.1"/>
    </source>
</evidence>
<organism evidence="9 10">
    <name type="scientific">Diploptera punctata</name>
    <name type="common">Pacific beetle cockroach</name>
    <dbReference type="NCBI Taxonomy" id="6984"/>
    <lineage>
        <taxon>Eukaryota</taxon>
        <taxon>Metazoa</taxon>
        <taxon>Ecdysozoa</taxon>
        <taxon>Arthropoda</taxon>
        <taxon>Hexapoda</taxon>
        <taxon>Insecta</taxon>
        <taxon>Pterygota</taxon>
        <taxon>Neoptera</taxon>
        <taxon>Polyneoptera</taxon>
        <taxon>Dictyoptera</taxon>
        <taxon>Blattodea</taxon>
        <taxon>Blaberoidea</taxon>
        <taxon>Blaberidae</taxon>
        <taxon>Diplopterinae</taxon>
        <taxon>Diploptera</taxon>
    </lineage>
</organism>
<dbReference type="InterPro" id="IPR033942">
    <property type="entry name" value="IMPase"/>
</dbReference>
<dbReference type="GO" id="GO:0007165">
    <property type="term" value="P:signal transduction"/>
    <property type="evidence" value="ECO:0007669"/>
    <property type="project" value="TreeGrafter"/>
</dbReference>
<dbReference type="GO" id="GO:0046872">
    <property type="term" value="F:metal ion binding"/>
    <property type="evidence" value="ECO:0007669"/>
    <property type="project" value="UniProtKB-KW"/>
</dbReference>
<gene>
    <name evidence="9" type="ORF">L9F63_017498</name>
</gene>
<comment type="pathway">
    <text evidence="2 8">Polyol metabolism; myo-inositol biosynthesis; myo-inositol from D-glucose 6-phosphate: step 2/2.</text>
</comment>
<dbReference type="PRINTS" id="PR00378">
    <property type="entry name" value="LIIMPHPHTASE"/>
</dbReference>
<dbReference type="Pfam" id="PF00459">
    <property type="entry name" value="Inositol_P"/>
    <property type="match status" value="1"/>
</dbReference>
<evidence type="ECO:0000256" key="2">
    <source>
        <dbReference type="ARBA" id="ARBA00005152"/>
    </source>
</evidence>
<accession>A0AAD7ZZ83</accession>
<evidence type="ECO:0000256" key="6">
    <source>
        <dbReference type="ARBA" id="ARBA00022842"/>
    </source>
</evidence>
<sequence length="239" mass="26326">MKHDIEQYFQAVLGITREAGKIIREGITKTKNIDTKLGSWDLVTQYDRRVEKVLVSEISNKFPLHKFIGEEANSEQKTTPELTNAPTWIIDPIDGTTNFVHGFHLTCISIALSIEKEVVIGIIYNPILDDMFTAIKGQGAYHNNRRIYTSKVEDLSSSMICLESSFACIPSLRESIIKRTEACIKVAHGIRVLGSAALALCYVASGIAEAYHIDALQCWDVAAGALIVREAGGVVLDST</sequence>
<evidence type="ECO:0000256" key="3">
    <source>
        <dbReference type="ARBA" id="ARBA00009759"/>
    </source>
</evidence>
<comment type="catalytic activity">
    <reaction evidence="8">
        <text>a myo-inositol phosphate + H2O = myo-inositol + phosphate</text>
        <dbReference type="Rhea" id="RHEA:24056"/>
        <dbReference type="ChEBI" id="CHEBI:15377"/>
        <dbReference type="ChEBI" id="CHEBI:17268"/>
        <dbReference type="ChEBI" id="CHEBI:43474"/>
        <dbReference type="ChEBI" id="CHEBI:84139"/>
        <dbReference type="EC" id="3.1.3.25"/>
    </reaction>
</comment>
<dbReference type="SUPFAM" id="SSF56655">
    <property type="entry name" value="Carbohydrate phosphatase"/>
    <property type="match status" value="1"/>
</dbReference>